<dbReference type="Proteomes" id="UP000037510">
    <property type="component" value="Unassembled WGS sequence"/>
</dbReference>
<dbReference type="SUPFAM" id="SSF88713">
    <property type="entry name" value="Glycoside hydrolase/deacetylase"/>
    <property type="match status" value="1"/>
</dbReference>
<dbReference type="InterPro" id="IPR050843">
    <property type="entry name" value="Glycosyl_Hydrlase_38"/>
</dbReference>
<accession>A0A0L7KNE0</accession>
<evidence type="ECO:0000313" key="4">
    <source>
        <dbReference type="EMBL" id="KOB64596.1"/>
    </source>
</evidence>
<protein>
    <submittedName>
        <fullName evidence="4">Lysosomal alpha-mannosidase</fullName>
    </submittedName>
</protein>
<feature type="non-terminal residue" evidence="4">
    <location>
        <position position="400"/>
    </location>
</feature>
<dbReference type="InterPro" id="IPR037094">
    <property type="entry name" value="Glyco_hydro_38_cen_sf"/>
</dbReference>
<dbReference type="Gene3D" id="3.20.110.10">
    <property type="entry name" value="Glycoside hydrolase 38, N terminal domain"/>
    <property type="match status" value="2"/>
</dbReference>
<dbReference type="Gene3D" id="1.20.1270.50">
    <property type="entry name" value="Glycoside hydrolase family 38, central domain"/>
    <property type="match status" value="5"/>
</dbReference>
<comment type="caution">
    <text evidence="4">The sequence shown here is derived from an EMBL/GenBank/DDBJ whole genome shotgun (WGS) entry which is preliminary data.</text>
</comment>
<gene>
    <name evidence="4" type="ORF">OBRU01_23229</name>
</gene>
<name>A0A0L7KNE0_OPEBR</name>
<dbReference type="SUPFAM" id="SSF88688">
    <property type="entry name" value="Families 57/38 glycoside transferase middle domain"/>
    <property type="match status" value="4"/>
</dbReference>
<dbReference type="PANTHER" id="PTHR11607">
    <property type="entry name" value="ALPHA-MANNOSIDASE"/>
    <property type="match status" value="1"/>
</dbReference>
<dbReference type="InterPro" id="IPR027291">
    <property type="entry name" value="Glyco_hydro_38_N_sf"/>
</dbReference>
<dbReference type="InterPro" id="IPR028995">
    <property type="entry name" value="Glyco_hydro_57/38_cen_sf"/>
</dbReference>
<reference evidence="4 5" key="1">
    <citation type="journal article" date="2015" name="Genome Biol. Evol.">
        <title>The genome of winter moth (Operophtera brumata) provides a genomic perspective on sexual dimorphism and phenology.</title>
        <authorList>
            <person name="Derks M.F."/>
            <person name="Smit S."/>
            <person name="Salis L."/>
            <person name="Schijlen E."/>
            <person name="Bossers A."/>
            <person name="Mateman C."/>
            <person name="Pijl A.S."/>
            <person name="de Ridder D."/>
            <person name="Groenen M.A."/>
            <person name="Visser M.E."/>
            <person name="Megens H.J."/>
        </authorList>
    </citation>
    <scope>NUCLEOTIDE SEQUENCE [LARGE SCALE GENOMIC DNA]</scope>
    <source>
        <strain evidence="4">WM2013NL</strain>
        <tissue evidence="4">Head and thorax</tissue>
    </source>
</reference>
<dbReference type="GO" id="GO:0005764">
    <property type="term" value="C:lysosome"/>
    <property type="evidence" value="ECO:0007669"/>
    <property type="project" value="TreeGrafter"/>
</dbReference>
<dbReference type="AlphaFoldDB" id="A0A0L7KNE0"/>
<dbReference type="GO" id="GO:0004559">
    <property type="term" value="F:alpha-mannosidase activity"/>
    <property type="evidence" value="ECO:0007669"/>
    <property type="project" value="InterPro"/>
</dbReference>
<keyword evidence="2" id="KW-0326">Glycosidase</keyword>
<dbReference type="GO" id="GO:0006013">
    <property type="term" value="P:mannose metabolic process"/>
    <property type="evidence" value="ECO:0007669"/>
    <property type="project" value="InterPro"/>
</dbReference>
<feature type="domain" description="Glycoside hydrolase family 38 N-terminal" evidence="3">
    <location>
        <begin position="20"/>
        <end position="62"/>
    </location>
</feature>
<dbReference type="Pfam" id="PF01074">
    <property type="entry name" value="Glyco_hydro_38N"/>
    <property type="match status" value="1"/>
</dbReference>
<evidence type="ECO:0000259" key="3">
    <source>
        <dbReference type="Pfam" id="PF01074"/>
    </source>
</evidence>
<evidence type="ECO:0000256" key="2">
    <source>
        <dbReference type="ARBA" id="ARBA00023295"/>
    </source>
</evidence>
<evidence type="ECO:0000256" key="1">
    <source>
        <dbReference type="ARBA" id="ARBA00022801"/>
    </source>
</evidence>
<dbReference type="InterPro" id="IPR011330">
    <property type="entry name" value="Glyco_hydro/deAcase_b/a-brl"/>
</dbReference>
<proteinExistence type="predicted"/>
<dbReference type="EMBL" id="JTDY01008375">
    <property type="protein sequence ID" value="KOB64596.1"/>
    <property type="molecule type" value="Genomic_DNA"/>
</dbReference>
<sequence>MKKEKKSSEKMACGVVIKLNDTLGPCGKPKAAWQIDTYGHSREQVSLLAQMGFDGVFIGKMSDIMTHTLFNLYNAPDGFCFDFLCSDEPLVDDPDAKVYNADKRGDHLPYGSDATTYWTGFYSSRPSFKLLVRRAHVFLQITYRTAVTLPHTGLGSTPRDLASNSSFAGPMCFYRYLQYYIDHLTYGSDATTYWTGFYSSRPSFKLLVRRAHVFLQGDHLPYGSDATTYWTGFYSSRPSFKLLVRRAHITYRTAVTLPHTGLGSTPRDLASNSSFAGPMCFYRYLQYYIDHLPYGSDATTYWTGFYSSRPSFKLLVRRAHVFLQITYRTAVTLPHTGLGSTPRDLASNSSFAGPMCFYRYLQYYIDHLPYGSDATTYWTGFYSLRPSFKLLVRRAHVFLQ</sequence>
<dbReference type="InterPro" id="IPR000602">
    <property type="entry name" value="Glyco_hydro_38_N"/>
</dbReference>
<keyword evidence="1" id="KW-0378">Hydrolase</keyword>
<keyword evidence="5" id="KW-1185">Reference proteome</keyword>
<organism evidence="4 5">
    <name type="scientific">Operophtera brumata</name>
    <name type="common">Winter moth</name>
    <name type="synonym">Phalaena brumata</name>
    <dbReference type="NCBI Taxonomy" id="104452"/>
    <lineage>
        <taxon>Eukaryota</taxon>
        <taxon>Metazoa</taxon>
        <taxon>Ecdysozoa</taxon>
        <taxon>Arthropoda</taxon>
        <taxon>Hexapoda</taxon>
        <taxon>Insecta</taxon>
        <taxon>Pterygota</taxon>
        <taxon>Neoptera</taxon>
        <taxon>Endopterygota</taxon>
        <taxon>Lepidoptera</taxon>
        <taxon>Glossata</taxon>
        <taxon>Ditrysia</taxon>
        <taxon>Geometroidea</taxon>
        <taxon>Geometridae</taxon>
        <taxon>Larentiinae</taxon>
        <taxon>Operophtera</taxon>
    </lineage>
</organism>
<dbReference type="STRING" id="104452.A0A0L7KNE0"/>
<evidence type="ECO:0000313" key="5">
    <source>
        <dbReference type="Proteomes" id="UP000037510"/>
    </source>
</evidence>
<dbReference type="PANTHER" id="PTHR11607:SF3">
    <property type="entry name" value="LYSOSOMAL ALPHA-MANNOSIDASE"/>
    <property type="match status" value="1"/>
</dbReference>